<dbReference type="GO" id="GO:0016020">
    <property type="term" value="C:membrane"/>
    <property type="evidence" value="ECO:0007669"/>
    <property type="project" value="TreeGrafter"/>
</dbReference>
<dbReference type="PANTHER" id="PTHR11566">
    <property type="entry name" value="DYNAMIN"/>
    <property type="match status" value="1"/>
</dbReference>
<evidence type="ECO:0000313" key="5">
    <source>
        <dbReference type="EMBL" id="KAK8130446.1"/>
    </source>
</evidence>
<dbReference type="GO" id="GO:0048312">
    <property type="term" value="P:intracellular distribution of mitochondria"/>
    <property type="evidence" value="ECO:0007669"/>
    <property type="project" value="TreeGrafter"/>
</dbReference>
<dbReference type="SMART" id="SM00053">
    <property type="entry name" value="DYNc"/>
    <property type="match status" value="1"/>
</dbReference>
<dbReference type="PROSITE" id="PS51388">
    <property type="entry name" value="GED"/>
    <property type="match status" value="1"/>
</dbReference>
<protein>
    <recommendedName>
        <fullName evidence="7">Dynamin family protein</fullName>
    </recommendedName>
</protein>
<dbReference type="GO" id="GO:0016559">
    <property type="term" value="P:peroxisome fission"/>
    <property type="evidence" value="ECO:0007669"/>
    <property type="project" value="TreeGrafter"/>
</dbReference>
<feature type="domain" description="Dynamin-type G" evidence="4">
    <location>
        <begin position="30"/>
        <end position="318"/>
    </location>
</feature>
<reference evidence="5 6" key="1">
    <citation type="submission" date="2023-01" db="EMBL/GenBank/DDBJ databases">
        <title>Analysis of 21 Apiospora genomes using comparative genomics revels a genus with tremendous synthesis potential of carbohydrate active enzymes and secondary metabolites.</title>
        <authorList>
            <person name="Sorensen T."/>
        </authorList>
    </citation>
    <scope>NUCLEOTIDE SEQUENCE [LARGE SCALE GENOMIC DNA]</scope>
    <source>
        <strain evidence="5 6">CBS 117206</strain>
    </source>
</reference>
<evidence type="ECO:0000313" key="6">
    <source>
        <dbReference type="Proteomes" id="UP001392437"/>
    </source>
</evidence>
<evidence type="ECO:0000256" key="2">
    <source>
        <dbReference type="ARBA" id="ARBA00023134"/>
    </source>
</evidence>
<keyword evidence="2" id="KW-0342">GTP-binding</keyword>
<dbReference type="Pfam" id="PF00350">
    <property type="entry name" value="Dynamin_N"/>
    <property type="match status" value="1"/>
</dbReference>
<evidence type="ECO:0000256" key="1">
    <source>
        <dbReference type="ARBA" id="ARBA00022741"/>
    </source>
</evidence>
<dbReference type="GO" id="GO:0005874">
    <property type="term" value="C:microtubule"/>
    <property type="evidence" value="ECO:0007669"/>
    <property type="project" value="TreeGrafter"/>
</dbReference>
<dbReference type="EMBL" id="JAQQWP010000002">
    <property type="protein sequence ID" value="KAK8130446.1"/>
    <property type="molecule type" value="Genomic_DNA"/>
</dbReference>
<dbReference type="AlphaFoldDB" id="A0AAW0R9I7"/>
<dbReference type="InterPro" id="IPR020850">
    <property type="entry name" value="GED_dom"/>
</dbReference>
<dbReference type="InterPro" id="IPR030381">
    <property type="entry name" value="G_DYNAMIN_dom"/>
</dbReference>
<dbReference type="InterPro" id="IPR027417">
    <property type="entry name" value="P-loop_NTPase"/>
</dbReference>
<dbReference type="SUPFAM" id="SSF52540">
    <property type="entry name" value="P-loop containing nucleoside triphosphate hydrolases"/>
    <property type="match status" value="1"/>
</dbReference>
<evidence type="ECO:0000259" key="4">
    <source>
        <dbReference type="PROSITE" id="PS51718"/>
    </source>
</evidence>
<dbReference type="GO" id="GO:0006897">
    <property type="term" value="P:endocytosis"/>
    <property type="evidence" value="ECO:0007669"/>
    <property type="project" value="TreeGrafter"/>
</dbReference>
<dbReference type="GO" id="GO:0005525">
    <property type="term" value="F:GTP binding"/>
    <property type="evidence" value="ECO:0007669"/>
    <property type="project" value="InterPro"/>
</dbReference>
<evidence type="ECO:0000259" key="3">
    <source>
        <dbReference type="PROSITE" id="PS51388"/>
    </source>
</evidence>
<dbReference type="Gene3D" id="3.40.50.300">
    <property type="entry name" value="P-loop containing nucleotide triphosphate hydrolases"/>
    <property type="match status" value="1"/>
</dbReference>
<dbReference type="Proteomes" id="UP001392437">
    <property type="component" value="Unassembled WGS sequence"/>
</dbReference>
<dbReference type="GO" id="GO:0000266">
    <property type="term" value="P:mitochondrial fission"/>
    <property type="evidence" value="ECO:0007669"/>
    <property type="project" value="TreeGrafter"/>
</dbReference>
<dbReference type="PRINTS" id="PR00195">
    <property type="entry name" value="DYNAMIN"/>
</dbReference>
<dbReference type="CDD" id="cd08771">
    <property type="entry name" value="DLP_1"/>
    <property type="match status" value="1"/>
</dbReference>
<dbReference type="InterPro" id="IPR045063">
    <property type="entry name" value="Dynamin_N"/>
</dbReference>
<keyword evidence="1" id="KW-0547">Nucleotide-binding</keyword>
<comment type="caution">
    <text evidence="5">The sequence shown here is derived from an EMBL/GenBank/DDBJ whole genome shotgun (WGS) entry which is preliminary data.</text>
</comment>
<organism evidence="5 6">
    <name type="scientific">Apiospora kogelbergensis</name>
    <dbReference type="NCBI Taxonomy" id="1337665"/>
    <lineage>
        <taxon>Eukaryota</taxon>
        <taxon>Fungi</taxon>
        <taxon>Dikarya</taxon>
        <taxon>Ascomycota</taxon>
        <taxon>Pezizomycotina</taxon>
        <taxon>Sordariomycetes</taxon>
        <taxon>Xylariomycetidae</taxon>
        <taxon>Amphisphaeriales</taxon>
        <taxon>Apiosporaceae</taxon>
        <taxon>Apiospora</taxon>
    </lineage>
</organism>
<dbReference type="Pfam" id="PF01031">
    <property type="entry name" value="Dynamin_M"/>
    <property type="match status" value="1"/>
</dbReference>
<keyword evidence="6" id="KW-1185">Reference proteome</keyword>
<dbReference type="GO" id="GO:0005739">
    <property type="term" value="C:mitochondrion"/>
    <property type="evidence" value="ECO:0007669"/>
    <property type="project" value="TreeGrafter"/>
</dbReference>
<dbReference type="PROSITE" id="PS51718">
    <property type="entry name" value="G_DYNAMIN_2"/>
    <property type="match status" value="1"/>
</dbReference>
<proteinExistence type="predicted"/>
<dbReference type="InterPro" id="IPR001401">
    <property type="entry name" value="Dynamin_GTPase"/>
</dbReference>
<dbReference type="PANTHER" id="PTHR11566:SF215">
    <property type="entry name" value="DYNAMIN GTPASE"/>
    <property type="match status" value="1"/>
</dbReference>
<name>A0AAW0R9I7_9PEZI</name>
<dbReference type="InterPro" id="IPR022812">
    <property type="entry name" value="Dynamin"/>
</dbReference>
<gene>
    <name evidence="5" type="ORF">PG999_002826</name>
</gene>
<dbReference type="InterPro" id="IPR000375">
    <property type="entry name" value="Dynamin_stalk"/>
</dbReference>
<feature type="domain" description="GED" evidence="3">
    <location>
        <begin position="632"/>
        <end position="719"/>
    </location>
</feature>
<dbReference type="GO" id="GO:0008017">
    <property type="term" value="F:microtubule binding"/>
    <property type="evidence" value="ECO:0007669"/>
    <property type="project" value="TreeGrafter"/>
</dbReference>
<evidence type="ECO:0008006" key="7">
    <source>
        <dbReference type="Google" id="ProtNLM"/>
    </source>
</evidence>
<accession>A0AAW0R9I7</accession>
<sequence>MASSKTSKSLASPLLLEKIDKLREKGINQHVPLTQLVAVGDQSSGKSSLLETMTGLPLERDVELCTRFATQITSRRGPESRVTVTIIPGPDASDEHKKCLDSFKFESLTIENFRDQLPKIFKQANAAMGIRTDTTSTNGKTFSKDVLKIEKCGPDEDYLTVIDVPGIFRNTTAGITTPEDIELVRDMVKHYIKDSRTIILAVLAGNVHIDNQEILTLASQYDTTGERTLGVLTKPDLVPEASEKQKICDLVMGKKKPLTLGYYVVKNRGPNETEANYKFDRTLDLPPYDSLPYDRIGPNSLRTRLRELSEQLTRREFPMIRKQVKAEQEATQKKLDGLGQSRKDDREQRIYLSAIARKFQDTVETALDGRYSDEAGFEKNTMRLITHIVNLSDDFHDDFSRFSQLHEFEVTGDATPATNPGDSQEETTTQDVCYEAVKAVLEDIDLDSYPELDGIVSMDGSPECPDGDTMEWIHAMYMESRNMDLGTFGSNVFAMAFKKQSTKWGEMTRSYLSKAILIVHRFIADALEMTCPDTRVKELVWSEIVDKILDRYKAAMDQAMLLVHIEREKRPYTLNKDFSERLQLAQGGRTAALMKAAGANKVSSFGLQNEIAMTPGMIKAASANQSNVERINQEIHDKLHAYYDLALCRFVDNVFQQSVDYCLLTGPSTPLAVFDQDWVINLDAEQLEGIAGETIVTKARRRSLTRKLQDLTEAMRILR</sequence>
<dbReference type="GO" id="GO:0003924">
    <property type="term" value="F:GTPase activity"/>
    <property type="evidence" value="ECO:0007669"/>
    <property type="project" value="InterPro"/>
</dbReference>